<feature type="transmembrane region" description="Helical" evidence="6">
    <location>
        <begin position="252"/>
        <end position="270"/>
    </location>
</feature>
<comment type="subcellular location">
    <subcellularLocation>
        <location evidence="6">Golgi apparatus membrane</location>
        <topology evidence="6">Multi-pass membrane protein</topology>
    </subcellularLocation>
    <subcellularLocation>
        <location evidence="1">Membrane</location>
        <topology evidence="1">Multi-pass membrane protein</topology>
    </subcellularLocation>
</comment>
<evidence type="ECO:0000256" key="4">
    <source>
        <dbReference type="ARBA" id="ARBA00022989"/>
    </source>
</evidence>
<feature type="transmembrane region" description="Helical" evidence="6">
    <location>
        <begin position="189"/>
        <end position="212"/>
    </location>
</feature>
<dbReference type="EMBL" id="ATMH01005987">
    <property type="protein sequence ID" value="EPY26970.1"/>
    <property type="molecule type" value="Genomic_DNA"/>
</dbReference>
<feature type="transmembrane region" description="Helical" evidence="6">
    <location>
        <begin position="224"/>
        <end position="246"/>
    </location>
</feature>
<keyword evidence="4 6" id="KW-1133">Transmembrane helix</keyword>
<evidence type="ECO:0000256" key="3">
    <source>
        <dbReference type="ARBA" id="ARBA00022692"/>
    </source>
</evidence>
<dbReference type="PANTHER" id="PTHR12822:SF2">
    <property type="entry name" value="PROTEIN YIPF"/>
    <property type="match status" value="1"/>
</dbReference>
<dbReference type="AlphaFoldDB" id="S9VUN3"/>
<comment type="similarity">
    <text evidence="2 6">Belongs to the YIP1 family.</text>
</comment>
<evidence type="ECO:0000256" key="5">
    <source>
        <dbReference type="ARBA" id="ARBA00023136"/>
    </source>
</evidence>
<proteinExistence type="inferred from homology"/>
<reference evidence="9 11" key="1">
    <citation type="journal article" date="2013" name="PLoS ONE">
        <title>Predicting the Proteins of Angomonas deanei, Strigomonas culicis and Their Respective Endosymbionts Reveals New Aspects of the Trypanosomatidae Family.</title>
        <authorList>
            <person name="Motta M.C."/>
            <person name="Martins A.C."/>
            <person name="de Souza S.S."/>
            <person name="Catta-Preta C.M."/>
            <person name="Silva R."/>
            <person name="Klein C.C."/>
            <person name="de Almeida L.G."/>
            <person name="de Lima Cunha O."/>
            <person name="Ciapina L.P."/>
            <person name="Brocchi M."/>
            <person name="Colabardini A.C."/>
            <person name="de Araujo Lima B."/>
            <person name="Machado C.R."/>
            <person name="de Almeida Soares C.M."/>
            <person name="Probst C.M."/>
            <person name="de Menezes C.B."/>
            <person name="Thompson C.E."/>
            <person name="Bartholomeu D.C."/>
            <person name="Gradia D.F."/>
            <person name="Pavoni D.P."/>
            <person name="Grisard E.C."/>
            <person name="Fantinatti-Garboggini F."/>
            <person name="Marchini F.K."/>
            <person name="Rodrigues-Luiz G.F."/>
            <person name="Wagner G."/>
            <person name="Goldman G.H."/>
            <person name="Fietto J.L."/>
            <person name="Elias M.C."/>
            <person name="Goldman M.H."/>
            <person name="Sagot M.F."/>
            <person name="Pereira M."/>
            <person name="Stoco P.H."/>
            <person name="de Mendonca-Neto R.P."/>
            <person name="Teixeira S.M."/>
            <person name="Maciel T.E."/>
            <person name="de Oliveira Mendes T.A."/>
            <person name="Urmenyi T.P."/>
            <person name="de Souza W."/>
            <person name="Schenkman S."/>
            <person name="de Vasconcelos A.T."/>
        </authorList>
    </citation>
    <scope>NUCLEOTIDE SEQUENCE [LARGE SCALE GENOMIC DNA]</scope>
</reference>
<dbReference type="PANTHER" id="PTHR12822">
    <property type="entry name" value="PROTEIN YIPF"/>
    <property type="match status" value="1"/>
</dbReference>
<feature type="domain" description="Yip1" evidence="8">
    <location>
        <begin position="141"/>
        <end position="297"/>
    </location>
</feature>
<dbReference type="InterPro" id="IPR039765">
    <property type="entry name" value="Yip5/YIPF1/YIPF2"/>
</dbReference>
<protein>
    <recommendedName>
        <fullName evidence="6">Protein YIPF</fullName>
    </recommendedName>
</protein>
<dbReference type="GO" id="GO:0031267">
    <property type="term" value="F:small GTPase binding"/>
    <property type="evidence" value="ECO:0007669"/>
    <property type="project" value="InterPro"/>
</dbReference>
<feature type="transmembrane region" description="Helical" evidence="6">
    <location>
        <begin position="282"/>
        <end position="304"/>
    </location>
</feature>
<dbReference type="Proteomes" id="UP000015354">
    <property type="component" value="Unassembled WGS sequence"/>
</dbReference>
<keyword evidence="11" id="KW-1185">Reference proteome</keyword>
<evidence type="ECO:0000256" key="1">
    <source>
        <dbReference type="ARBA" id="ARBA00004141"/>
    </source>
</evidence>
<dbReference type="Pfam" id="PF04893">
    <property type="entry name" value="Yip1"/>
    <property type="match status" value="1"/>
</dbReference>
<dbReference type="GO" id="GO:0016192">
    <property type="term" value="P:vesicle-mediated transport"/>
    <property type="evidence" value="ECO:0007669"/>
    <property type="project" value="InterPro"/>
</dbReference>
<feature type="transmembrane region" description="Helical" evidence="6">
    <location>
        <begin position="147"/>
        <end position="169"/>
    </location>
</feature>
<evidence type="ECO:0000256" key="2">
    <source>
        <dbReference type="ARBA" id="ARBA00010596"/>
    </source>
</evidence>
<dbReference type="OrthoDB" id="10256463at2759"/>
<evidence type="ECO:0000259" key="8">
    <source>
        <dbReference type="Pfam" id="PF04893"/>
    </source>
</evidence>
<evidence type="ECO:0000256" key="6">
    <source>
        <dbReference type="RuleBase" id="RU361264"/>
    </source>
</evidence>
<evidence type="ECO:0000313" key="10">
    <source>
        <dbReference type="EMBL" id="EPY36164.1"/>
    </source>
</evidence>
<keyword evidence="5 6" id="KW-0472">Membrane</keyword>
<feature type="compositionally biased region" description="Basic and acidic residues" evidence="7">
    <location>
        <begin position="7"/>
        <end position="18"/>
    </location>
</feature>
<dbReference type="InterPro" id="IPR006977">
    <property type="entry name" value="Yip1_dom"/>
</dbReference>
<evidence type="ECO:0000313" key="11">
    <source>
        <dbReference type="Proteomes" id="UP000015354"/>
    </source>
</evidence>
<dbReference type="EMBL" id="ATMH01000723">
    <property type="protein sequence ID" value="EPY36164.1"/>
    <property type="molecule type" value="Genomic_DNA"/>
</dbReference>
<dbReference type="GO" id="GO:0000139">
    <property type="term" value="C:Golgi membrane"/>
    <property type="evidence" value="ECO:0007669"/>
    <property type="project" value="UniProtKB-SubCell"/>
</dbReference>
<keyword evidence="3 6" id="KW-0812">Transmembrane</keyword>
<accession>S9VUN3</accession>
<comment type="caution">
    <text evidence="9">The sequence shown here is derived from an EMBL/GenBank/DDBJ whole genome shotgun (WGS) entry which is preliminary data.</text>
</comment>
<feature type="region of interest" description="Disordered" evidence="7">
    <location>
        <begin position="1"/>
        <end position="34"/>
    </location>
</feature>
<organism evidence="9 11">
    <name type="scientific">Strigomonas culicis</name>
    <dbReference type="NCBI Taxonomy" id="28005"/>
    <lineage>
        <taxon>Eukaryota</taxon>
        <taxon>Discoba</taxon>
        <taxon>Euglenozoa</taxon>
        <taxon>Kinetoplastea</taxon>
        <taxon>Metakinetoplastina</taxon>
        <taxon>Trypanosomatida</taxon>
        <taxon>Trypanosomatidae</taxon>
        <taxon>Strigomonadinae</taxon>
        <taxon>Strigomonas</taxon>
    </lineage>
</organism>
<evidence type="ECO:0000256" key="7">
    <source>
        <dbReference type="SAM" id="MobiDB-lite"/>
    </source>
</evidence>
<name>S9VUN3_9TRYP</name>
<reference evidence="9" key="2">
    <citation type="submission" date="2013-03" db="EMBL/GenBank/DDBJ databases">
        <authorList>
            <person name="Motta M.C.M."/>
            <person name="Martins A.C.A."/>
            <person name="Preta C.M.C.C."/>
            <person name="Silva R."/>
            <person name="de Souza S.S."/>
            <person name="Klein C.C."/>
            <person name="de Almeida L.G.P."/>
            <person name="Cunha O.L."/>
            <person name="Colabardini A.C."/>
            <person name="Lima B.A."/>
            <person name="Machado C.R."/>
            <person name="Soares C.M.A."/>
            <person name="de Menezes C.B.A."/>
            <person name="Bartolomeu D.C."/>
            <person name="Grisard E.C."/>
            <person name="Fantinatti-Garboggini F."/>
            <person name="Rodrigues-Luiz G.F."/>
            <person name="Wagner G."/>
            <person name="Goldman G.H."/>
            <person name="Fietto J.L.R."/>
            <person name="Ciapina L.P."/>
            <person name="Brocchi M."/>
            <person name="Elias M.C."/>
            <person name="Goldman M.H.S."/>
            <person name="Sagot M.-F."/>
            <person name="Pereira M."/>
            <person name="Stoco P.H."/>
            <person name="Teixeira S.M.R."/>
            <person name="de Mendonca-Neto R.P."/>
            <person name="Maciel T.E.F."/>
            <person name="Mendes T.A.O."/>
            <person name="Urmenyi T.P."/>
            <person name="Teixeira M.M.G."/>
            <person name="de Camargo E.F.P."/>
            <person name="de Sousa W."/>
            <person name="Schenkman S."/>
            <person name="de Vasconcelos A.T.R."/>
        </authorList>
    </citation>
    <scope>NUCLEOTIDE SEQUENCE</scope>
</reference>
<sequence>MDPYGHTGDKSDPFREDVGGYNPPTAPVSQHAAPSYGGLNYVDSSAADAGTMGGPSADVGGAAPAPGEDVPVVATQGTAKFWTTEFYQQFFDVDTDQVLLRISNALVPVSPPDFLIDRNWHYSGGDREQQEATFTEGGRTLNRNPDLYGPFWICTTLWITMGVVSNIMSRIAYTKANDTTTAWTYDFKAALIACVVIYLYCFVFGAAVWGLMKWKHLPATLVDTICLYGYSMFIFELIAVLCMVPVSALQWIFVLFGGLWSLAYLLLNFWHMWRASLEPNWFFGIVGLVSVCHILLTLSFKFYFFHYKV</sequence>
<gene>
    <name evidence="10" type="ORF">STCU_00723</name>
    <name evidence="9" type="ORF">STCU_05987</name>
</gene>
<evidence type="ECO:0000313" key="9">
    <source>
        <dbReference type="EMBL" id="EPY26970.1"/>
    </source>
</evidence>